<evidence type="ECO:0000313" key="5">
    <source>
        <dbReference type="Proteomes" id="UP000007305"/>
    </source>
</evidence>
<dbReference type="PANTHER" id="PTHR31301">
    <property type="entry name" value="LOB DOMAIN-CONTAINING PROTEIN 4-RELATED"/>
    <property type="match status" value="1"/>
</dbReference>
<evidence type="ECO:0000256" key="2">
    <source>
        <dbReference type="SAM" id="MobiDB-lite"/>
    </source>
</evidence>
<dbReference type="GO" id="GO:0001216">
    <property type="term" value="F:DNA-binding transcription activator activity"/>
    <property type="evidence" value="ECO:0000318"/>
    <property type="project" value="GO_Central"/>
</dbReference>
<dbReference type="InterPro" id="IPR004883">
    <property type="entry name" value="LOB"/>
</dbReference>
<evidence type="ECO:0000313" key="4">
    <source>
        <dbReference type="EnsemblPlants" id="Zm00001eb311030_P001"/>
    </source>
</evidence>
<feature type="domain" description="LOB" evidence="3">
    <location>
        <begin position="83"/>
        <end position="161"/>
    </location>
</feature>
<dbReference type="AlphaFoldDB" id="A0A804Q8M4"/>
<dbReference type="GO" id="GO:0006355">
    <property type="term" value="P:regulation of DNA-templated transcription"/>
    <property type="evidence" value="ECO:0000318"/>
    <property type="project" value="GO_Central"/>
</dbReference>
<dbReference type="InParanoid" id="A0A804Q8M4"/>
<dbReference type="GO" id="GO:0005634">
    <property type="term" value="C:nucleus"/>
    <property type="evidence" value="ECO:0000318"/>
    <property type="project" value="GO_Central"/>
</dbReference>
<dbReference type="PANTHER" id="PTHR31301:SF186">
    <property type="entry name" value="OS09G0364100 PROTEIN"/>
    <property type="match status" value="1"/>
</dbReference>
<dbReference type="Pfam" id="PF03195">
    <property type="entry name" value="LOB"/>
    <property type="match status" value="1"/>
</dbReference>
<reference evidence="4" key="2">
    <citation type="submission" date="2019-07" db="EMBL/GenBank/DDBJ databases">
        <authorList>
            <person name="Seetharam A."/>
            <person name="Woodhouse M."/>
            <person name="Cannon E."/>
        </authorList>
    </citation>
    <scope>NUCLEOTIDE SEQUENCE [LARGE SCALE GENOMIC DNA]</scope>
    <source>
        <strain evidence="4">cv. B73</strain>
    </source>
</reference>
<evidence type="ECO:0000259" key="3">
    <source>
        <dbReference type="PROSITE" id="PS50891"/>
    </source>
</evidence>
<feature type="region of interest" description="Disordered" evidence="2">
    <location>
        <begin position="1"/>
        <end position="78"/>
    </location>
</feature>
<sequence length="161" mass="17275">MAPRARRIKTSTSPAAARERTVSASTSRRRPRPEHLPLDIDTNATATATANGSDASPSPAPSSSHTPCPTPTGAGGIGSRHNQACAACKYQRRKCNSHCELAPYFPAEQQRRFLNAHHLFGVGNLVKMLGMIETKFSNDLMTSLMYEADARAADPVLGTTL</sequence>
<comment type="similarity">
    <text evidence="1">Belongs to the LOB domain-containing protein family.</text>
</comment>
<feature type="compositionally biased region" description="Low complexity" evidence="2">
    <location>
        <begin position="42"/>
        <end position="67"/>
    </location>
</feature>
<reference evidence="4" key="3">
    <citation type="submission" date="2021-05" db="UniProtKB">
        <authorList>
            <consortium name="EnsemblPlants"/>
        </authorList>
    </citation>
    <scope>IDENTIFICATION</scope>
    <source>
        <strain evidence="4">cv. B73</strain>
    </source>
</reference>
<evidence type="ECO:0000256" key="1">
    <source>
        <dbReference type="ARBA" id="ARBA00005474"/>
    </source>
</evidence>
<dbReference type="PROSITE" id="PS50891">
    <property type="entry name" value="LOB"/>
    <property type="match status" value="1"/>
</dbReference>
<protein>
    <recommendedName>
        <fullName evidence="3">LOB domain-containing protein</fullName>
    </recommendedName>
</protein>
<reference evidence="5" key="1">
    <citation type="submission" date="2015-12" db="EMBL/GenBank/DDBJ databases">
        <title>Update maize B73 reference genome by single molecule sequencing technologies.</title>
        <authorList>
            <consortium name="Maize Genome Sequencing Project"/>
            <person name="Ware D."/>
        </authorList>
    </citation>
    <scope>NUCLEOTIDE SEQUENCE [LARGE SCALE GENOMIC DNA]</scope>
    <source>
        <strain evidence="5">cv. B73</strain>
    </source>
</reference>
<proteinExistence type="inferred from homology"/>
<keyword evidence="5" id="KW-1185">Reference proteome</keyword>
<accession>A0A804Q8M4</accession>
<dbReference type="Gramene" id="Zm00001eb311030_T001">
    <property type="protein sequence ID" value="Zm00001eb311030_P001"/>
    <property type="gene ID" value="Zm00001eb311030"/>
</dbReference>
<organism evidence="4 5">
    <name type="scientific">Zea mays</name>
    <name type="common">Maize</name>
    <dbReference type="NCBI Taxonomy" id="4577"/>
    <lineage>
        <taxon>Eukaryota</taxon>
        <taxon>Viridiplantae</taxon>
        <taxon>Streptophyta</taxon>
        <taxon>Embryophyta</taxon>
        <taxon>Tracheophyta</taxon>
        <taxon>Spermatophyta</taxon>
        <taxon>Magnoliopsida</taxon>
        <taxon>Liliopsida</taxon>
        <taxon>Poales</taxon>
        <taxon>Poaceae</taxon>
        <taxon>PACMAD clade</taxon>
        <taxon>Panicoideae</taxon>
        <taxon>Andropogonodae</taxon>
        <taxon>Andropogoneae</taxon>
        <taxon>Tripsacinae</taxon>
        <taxon>Zea</taxon>
    </lineage>
</organism>
<dbReference type="Proteomes" id="UP000007305">
    <property type="component" value="Chromosome 7"/>
</dbReference>
<name>A0A804Q8M4_MAIZE</name>
<dbReference type="EnsemblPlants" id="Zm00001eb311030_T001">
    <property type="protein sequence ID" value="Zm00001eb311030_P001"/>
    <property type="gene ID" value="Zm00001eb311030"/>
</dbReference>